<protein>
    <recommendedName>
        <fullName evidence="1">Secretion system C-terminal sorting domain-containing protein</fullName>
    </recommendedName>
</protein>
<proteinExistence type="predicted"/>
<organism evidence="2">
    <name type="scientific">marine metagenome</name>
    <dbReference type="NCBI Taxonomy" id="408172"/>
    <lineage>
        <taxon>unclassified sequences</taxon>
        <taxon>metagenomes</taxon>
        <taxon>ecological metagenomes</taxon>
    </lineage>
</organism>
<sequence>IFSYDGSPAMDNFFDHYNGEGAAAVLWRDEIEPNNPGYWGLDATVEEVVHVINAIGHTNIYPNAFALEPNSSLLTTAMDVARGGQFIQHPNNYPQEAWYHYDDYTCDYECMAIEYLYWCIVTNMGILADAATCAGIANEWEPCTPTLFEETDTLMHALITNDAYALPQLAPDGNYCTSSVTTSNETNSHSFQLHAAYPNPFNPVTAISYEIPIGIQFTVRIFDITGKMIKTLISNKQSAGHGIVEWNGRNDIGIALPSGVYFYRLSSGDFTATRKFILLK</sequence>
<dbReference type="AlphaFoldDB" id="A0A382LLP4"/>
<feature type="non-terminal residue" evidence="2">
    <location>
        <position position="1"/>
    </location>
</feature>
<accession>A0A382LLP4</accession>
<feature type="domain" description="Secretion system C-terminal sorting" evidence="1">
    <location>
        <begin position="197"/>
        <end position="277"/>
    </location>
</feature>
<gene>
    <name evidence="2" type="ORF">METZ01_LOCUS290542</name>
</gene>
<dbReference type="Gene3D" id="2.60.40.4070">
    <property type="match status" value="1"/>
</dbReference>
<dbReference type="EMBL" id="UINC01087912">
    <property type="protein sequence ID" value="SVC37688.1"/>
    <property type="molecule type" value="Genomic_DNA"/>
</dbReference>
<dbReference type="NCBIfam" id="TIGR04183">
    <property type="entry name" value="Por_Secre_tail"/>
    <property type="match status" value="1"/>
</dbReference>
<name>A0A382LLP4_9ZZZZ</name>
<evidence type="ECO:0000259" key="1">
    <source>
        <dbReference type="Pfam" id="PF18962"/>
    </source>
</evidence>
<dbReference type="InterPro" id="IPR026444">
    <property type="entry name" value="Secre_tail"/>
</dbReference>
<reference evidence="2" key="1">
    <citation type="submission" date="2018-05" db="EMBL/GenBank/DDBJ databases">
        <authorList>
            <person name="Lanie J.A."/>
            <person name="Ng W.-L."/>
            <person name="Kazmierczak K.M."/>
            <person name="Andrzejewski T.M."/>
            <person name="Davidsen T.M."/>
            <person name="Wayne K.J."/>
            <person name="Tettelin H."/>
            <person name="Glass J.I."/>
            <person name="Rusch D."/>
            <person name="Podicherti R."/>
            <person name="Tsui H.-C.T."/>
            <person name="Winkler M.E."/>
        </authorList>
    </citation>
    <scope>NUCLEOTIDE SEQUENCE</scope>
</reference>
<dbReference type="Pfam" id="PF18962">
    <property type="entry name" value="Por_Secre_tail"/>
    <property type="match status" value="1"/>
</dbReference>
<evidence type="ECO:0000313" key="2">
    <source>
        <dbReference type="EMBL" id="SVC37688.1"/>
    </source>
</evidence>